<evidence type="ECO:0000313" key="6">
    <source>
        <dbReference type="Proteomes" id="UP000051330"/>
    </source>
</evidence>
<organism evidence="5 6">
    <name type="scientific">Schleiferilactobacillus perolens DSM 12744</name>
    <dbReference type="NCBI Taxonomy" id="1423792"/>
    <lineage>
        <taxon>Bacteria</taxon>
        <taxon>Bacillati</taxon>
        <taxon>Bacillota</taxon>
        <taxon>Bacilli</taxon>
        <taxon>Lactobacillales</taxon>
        <taxon>Lactobacillaceae</taxon>
        <taxon>Schleiferilactobacillus</taxon>
    </lineage>
</organism>
<dbReference type="Proteomes" id="UP000051330">
    <property type="component" value="Unassembled WGS sequence"/>
</dbReference>
<dbReference type="RefSeq" id="WP_057817189.1">
    <property type="nucleotide sequence ID" value="NZ_AZEC01000001.1"/>
</dbReference>
<dbReference type="InterPro" id="IPR036390">
    <property type="entry name" value="WH_DNA-bd_sf"/>
</dbReference>
<dbReference type="InterPro" id="IPR050679">
    <property type="entry name" value="Bact_HTH_transcr_reg"/>
</dbReference>
<evidence type="ECO:0000313" key="5">
    <source>
        <dbReference type="EMBL" id="KRL14462.1"/>
    </source>
</evidence>
<reference evidence="5 6" key="1">
    <citation type="journal article" date="2015" name="Genome Announc.">
        <title>Expanding the biotechnology potential of lactobacilli through comparative genomics of 213 strains and associated genera.</title>
        <authorList>
            <person name="Sun Z."/>
            <person name="Harris H.M."/>
            <person name="McCann A."/>
            <person name="Guo C."/>
            <person name="Argimon S."/>
            <person name="Zhang W."/>
            <person name="Yang X."/>
            <person name="Jeffery I.B."/>
            <person name="Cooney J.C."/>
            <person name="Kagawa T.F."/>
            <person name="Liu W."/>
            <person name="Song Y."/>
            <person name="Salvetti E."/>
            <person name="Wrobel A."/>
            <person name="Rasinkangas P."/>
            <person name="Parkhill J."/>
            <person name="Rea M.C."/>
            <person name="O'Sullivan O."/>
            <person name="Ritari J."/>
            <person name="Douillard F.P."/>
            <person name="Paul Ross R."/>
            <person name="Yang R."/>
            <person name="Briner A.E."/>
            <person name="Felis G.E."/>
            <person name="de Vos W.M."/>
            <person name="Barrangou R."/>
            <person name="Klaenhammer T.R."/>
            <person name="Caufield P.W."/>
            <person name="Cui Y."/>
            <person name="Zhang H."/>
            <person name="O'Toole P.W."/>
        </authorList>
    </citation>
    <scope>NUCLEOTIDE SEQUENCE [LARGE SCALE GENOMIC DNA]</scope>
    <source>
        <strain evidence="5 6">DSM 12744</strain>
    </source>
</reference>
<dbReference type="InterPro" id="IPR036388">
    <property type="entry name" value="WH-like_DNA-bd_sf"/>
</dbReference>
<evidence type="ECO:0000259" key="4">
    <source>
        <dbReference type="PROSITE" id="PS50949"/>
    </source>
</evidence>
<dbReference type="CDD" id="cd07377">
    <property type="entry name" value="WHTH_GntR"/>
    <property type="match status" value="1"/>
</dbReference>
<dbReference type="EMBL" id="AZEC01000001">
    <property type="protein sequence ID" value="KRL14462.1"/>
    <property type="molecule type" value="Genomic_DNA"/>
</dbReference>
<evidence type="ECO:0000256" key="1">
    <source>
        <dbReference type="ARBA" id="ARBA00023015"/>
    </source>
</evidence>
<sequence length="228" mass="25707">MTLFEDIADEISQRINEGFYSANSSLPNEIELQAKYGVSRSTVRKAIDILVEQHKVVRKRGVGLFLAPEISAQNILEMTGIAKPASIDDFKVIMRDKYLRKAGPLFAHLLHIQENELVYYVSFLQQGGEKVTKEVLILPLQYFPDFDVSVLKVVTVLEAMSSGKRKVADMEQQLQLITGSTELVKQLQISENAPVFKTVNFMYTEGGDPIALETRFEPAEVTKYVVDF</sequence>
<gene>
    <name evidence="5" type="ORF">FD09_GL000110</name>
</gene>
<dbReference type="AlphaFoldDB" id="A0A0R1N2M6"/>
<dbReference type="PROSITE" id="PS50949">
    <property type="entry name" value="HTH_GNTR"/>
    <property type="match status" value="1"/>
</dbReference>
<dbReference type="InterPro" id="IPR028978">
    <property type="entry name" value="Chorismate_lyase_/UTRA_dom_sf"/>
</dbReference>
<dbReference type="PRINTS" id="PR00035">
    <property type="entry name" value="HTHGNTR"/>
</dbReference>
<dbReference type="STRING" id="1423792.FD09_GL000110"/>
<dbReference type="InterPro" id="IPR000524">
    <property type="entry name" value="Tscrpt_reg_HTH_GntR"/>
</dbReference>
<feature type="domain" description="HTH gntR-type" evidence="4">
    <location>
        <begin position="1"/>
        <end position="69"/>
    </location>
</feature>
<dbReference type="GO" id="GO:0003677">
    <property type="term" value="F:DNA binding"/>
    <property type="evidence" value="ECO:0007669"/>
    <property type="project" value="UniProtKB-KW"/>
</dbReference>
<dbReference type="GO" id="GO:0003700">
    <property type="term" value="F:DNA-binding transcription factor activity"/>
    <property type="evidence" value="ECO:0007669"/>
    <property type="project" value="InterPro"/>
</dbReference>
<keyword evidence="1" id="KW-0805">Transcription regulation</keyword>
<proteinExistence type="predicted"/>
<dbReference type="PANTHER" id="PTHR44846:SF1">
    <property type="entry name" value="MANNOSYL-D-GLYCERATE TRANSPORT_METABOLISM SYSTEM REPRESSOR MNGR-RELATED"/>
    <property type="match status" value="1"/>
</dbReference>
<dbReference type="Gene3D" id="3.40.1410.10">
    <property type="entry name" value="Chorismate lyase-like"/>
    <property type="match status" value="1"/>
</dbReference>
<keyword evidence="2" id="KW-0238">DNA-binding</keyword>
<evidence type="ECO:0000256" key="3">
    <source>
        <dbReference type="ARBA" id="ARBA00023163"/>
    </source>
</evidence>
<keyword evidence="6" id="KW-1185">Reference proteome</keyword>
<dbReference type="PANTHER" id="PTHR44846">
    <property type="entry name" value="MANNOSYL-D-GLYCERATE TRANSPORT/METABOLISM SYSTEM REPRESSOR MNGR-RELATED"/>
    <property type="match status" value="1"/>
</dbReference>
<dbReference type="InterPro" id="IPR011663">
    <property type="entry name" value="UTRA"/>
</dbReference>
<dbReference type="SUPFAM" id="SSF46785">
    <property type="entry name" value="Winged helix' DNA-binding domain"/>
    <property type="match status" value="1"/>
</dbReference>
<dbReference type="Pfam" id="PF07702">
    <property type="entry name" value="UTRA"/>
    <property type="match status" value="1"/>
</dbReference>
<dbReference type="SUPFAM" id="SSF64288">
    <property type="entry name" value="Chorismate lyase-like"/>
    <property type="match status" value="1"/>
</dbReference>
<protein>
    <submittedName>
        <fullName evidence="5">GntR family transcriptional regulator</fullName>
    </submittedName>
</protein>
<name>A0A0R1N2M6_9LACO</name>
<dbReference type="Pfam" id="PF00392">
    <property type="entry name" value="GntR"/>
    <property type="match status" value="1"/>
</dbReference>
<dbReference type="GO" id="GO:0045892">
    <property type="term" value="P:negative regulation of DNA-templated transcription"/>
    <property type="evidence" value="ECO:0007669"/>
    <property type="project" value="TreeGrafter"/>
</dbReference>
<dbReference type="SMART" id="SM00345">
    <property type="entry name" value="HTH_GNTR"/>
    <property type="match status" value="1"/>
</dbReference>
<evidence type="ECO:0000256" key="2">
    <source>
        <dbReference type="ARBA" id="ARBA00023125"/>
    </source>
</evidence>
<dbReference type="PATRIC" id="fig|1423792.3.peg.113"/>
<accession>A0A0R1N2M6</accession>
<keyword evidence="3" id="KW-0804">Transcription</keyword>
<dbReference type="Gene3D" id="1.10.10.10">
    <property type="entry name" value="Winged helix-like DNA-binding domain superfamily/Winged helix DNA-binding domain"/>
    <property type="match status" value="1"/>
</dbReference>
<comment type="caution">
    <text evidence="5">The sequence shown here is derived from an EMBL/GenBank/DDBJ whole genome shotgun (WGS) entry which is preliminary data.</text>
</comment>